<protein>
    <submittedName>
        <fullName evidence="2">Uncharacterized protein</fullName>
    </submittedName>
</protein>
<dbReference type="Proteomes" id="UP000747399">
    <property type="component" value="Unassembled WGS sequence"/>
</dbReference>
<gene>
    <name evidence="2" type="ORF">Vafri_18978</name>
</gene>
<feature type="region of interest" description="Disordered" evidence="1">
    <location>
        <begin position="94"/>
        <end position="114"/>
    </location>
</feature>
<accession>A0A8J4BM77</accession>
<reference evidence="2" key="1">
    <citation type="journal article" date="2021" name="Proc. Natl. Acad. Sci. U.S.A.">
        <title>Three genomes in the algal genus Volvox reveal the fate of a haploid sex-determining region after a transition to homothallism.</title>
        <authorList>
            <person name="Yamamoto K."/>
            <person name="Hamaji T."/>
            <person name="Kawai-Toyooka H."/>
            <person name="Matsuzaki R."/>
            <person name="Takahashi F."/>
            <person name="Nishimura Y."/>
            <person name="Kawachi M."/>
            <person name="Noguchi H."/>
            <person name="Minakuchi Y."/>
            <person name="Umen J.G."/>
            <person name="Toyoda A."/>
            <person name="Nozaki H."/>
        </authorList>
    </citation>
    <scope>NUCLEOTIDE SEQUENCE</scope>
    <source>
        <strain evidence="2">NIES-3780</strain>
    </source>
</reference>
<name>A0A8J4BM77_9CHLO</name>
<dbReference type="AlphaFoldDB" id="A0A8J4BM77"/>
<dbReference type="EMBL" id="BNCO01000073">
    <property type="protein sequence ID" value="GIL65174.1"/>
    <property type="molecule type" value="Genomic_DNA"/>
</dbReference>
<sequence length="619" mass="65201">MCGYVLKAATSRHRQANQFVEGSLHAQVFRTRVHTAVARGQRQQALCTGRWNLSSTEHRKHWQQQQQPMYDRPKRGANTQWALRAPRVLAKASYVNDPNGSSNGPARGRSGGIGIPPPPLLPPPYRHGVLRGAPPALLKPLINAVITVSGGRLALLPAAAVAWLLRTLLSVGHTPPPAWIAEAYDILTNGVDELQPGQAATAFLAIASLAVSSSRTAELVVAATGSTAQAPPRLPPLPPPALLPGLYAAMARPGRTGSICPRVALACLEEAAAAGELDTGVHLPHESGGTAAVRQDLLQPQYCSNASADTPPRVMGNESIGSKDIRVRSATNSVGVVGSDGNSRWAAGALDPLAVAEAGQTLLTGGGVEHPTSTDPWVIEAPSQEQWRRSWNLSPAMPRPLVELLVRRAVRLPPFEGKTVGPAAAAAAAAESKVFGPAAAVVAARAVIAAAHLTHPPPPAMISYIATVIVENCGSGGPFGTTAGGDGGGGGGGSPQMLVHALSALCTLSSEPLPPPTVEALVRGLDDQLTELDAVQISHCIAAVQRLAAEAVPAAAERFARGPAASELTRQLRWRRLRMRRCAEAWRRRTVMTWRRSSVSLAPRMRCRCTGGRENWLRR</sequence>
<evidence type="ECO:0000256" key="1">
    <source>
        <dbReference type="SAM" id="MobiDB-lite"/>
    </source>
</evidence>
<keyword evidence="3" id="KW-1185">Reference proteome</keyword>
<proteinExistence type="predicted"/>
<organism evidence="2 3">
    <name type="scientific">Volvox africanus</name>
    <dbReference type="NCBI Taxonomy" id="51714"/>
    <lineage>
        <taxon>Eukaryota</taxon>
        <taxon>Viridiplantae</taxon>
        <taxon>Chlorophyta</taxon>
        <taxon>core chlorophytes</taxon>
        <taxon>Chlorophyceae</taxon>
        <taxon>CS clade</taxon>
        <taxon>Chlamydomonadales</taxon>
        <taxon>Volvocaceae</taxon>
        <taxon>Volvox</taxon>
    </lineage>
</organism>
<evidence type="ECO:0000313" key="2">
    <source>
        <dbReference type="EMBL" id="GIL65174.1"/>
    </source>
</evidence>
<evidence type="ECO:0000313" key="3">
    <source>
        <dbReference type="Proteomes" id="UP000747399"/>
    </source>
</evidence>
<comment type="caution">
    <text evidence="2">The sequence shown here is derived from an EMBL/GenBank/DDBJ whole genome shotgun (WGS) entry which is preliminary data.</text>
</comment>